<evidence type="ECO:0000313" key="3">
    <source>
        <dbReference type="EMBL" id="TDO28606.1"/>
    </source>
</evidence>
<dbReference type="Pfam" id="PF14240">
    <property type="entry name" value="YHYH"/>
    <property type="match status" value="2"/>
</dbReference>
<name>A0A4R6J2V6_9BACT</name>
<organism evidence="3 4">
    <name type="scientific">Sediminibacterium goheungense</name>
    <dbReference type="NCBI Taxonomy" id="1086393"/>
    <lineage>
        <taxon>Bacteria</taxon>
        <taxon>Pseudomonadati</taxon>
        <taxon>Bacteroidota</taxon>
        <taxon>Chitinophagia</taxon>
        <taxon>Chitinophagales</taxon>
        <taxon>Chitinophagaceae</taxon>
        <taxon>Sediminibacterium</taxon>
    </lineage>
</organism>
<accession>A0A4R6J2V6</accession>
<dbReference type="EMBL" id="SNWP01000010">
    <property type="protein sequence ID" value="TDO28606.1"/>
    <property type="molecule type" value="Genomic_DNA"/>
</dbReference>
<dbReference type="PANTHER" id="PTHR30289:SF8">
    <property type="entry name" value="YHYH DOMAIN-CONTAINING PROTEIN"/>
    <property type="match status" value="1"/>
</dbReference>
<dbReference type="OrthoDB" id="665834at2"/>
<evidence type="ECO:0000256" key="1">
    <source>
        <dbReference type="SAM" id="SignalP"/>
    </source>
</evidence>
<feature type="signal peptide" evidence="1">
    <location>
        <begin position="1"/>
        <end position="21"/>
    </location>
</feature>
<reference evidence="3 4" key="1">
    <citation type="submission" date="2019-03" db="EMBL/GenBank/DDBJ databases">
        <title>Genomic Encyclopedia of Archaeal and Bacterial Type Strains, Phase II (KMG-II): from individual species to whole genera.</title>
        <authorList>
            <person name="Goeker M."/>
        </authorList>
    </citation>
    <scope>NUCLEOTIDE SEQUENCE [LARGE SCALE GENOMIC DNA]</scope>
    <source>
        <strain evidence="3 4">DSM 28323</strain>
    </source>
</reference>
<protein>
    <submittedName>
        <fullName evidence="3">YHYH protein</fullName>
    </submittedName>
</protein>
<feature type="domain" description="YHYH" evidence="2">
    <location>
        <begin position="202"/>
        <end position="236"/>
    </location>
</feature>
<dbReference type="InterPro" id="IPR025924">
    <property type="entry name" value="YHYH_dom"/>
</dbReference>
<evidence type="ECO:0000259" key="2">
    <source>
        <dbReference type="Pfam" id="PF14240"/>
    </source>
</evidence>
<feature type="domain" description="YHYH" evidence="2">
    <location>
        <begin position="103"/>
        <end position="195"/>
    </location>
</feature>
<dbReference type="PANTHER" id="PTHR30289">
    <property type="entry name" value="UNCHARACTERIZED PROTEIN YBCL-RELATED"/>
    <property type="match status" value="1"/>
</dbReference>
<dbReference type="Proteomes" id="UP000295741">
    <property type="component" value="Unassembled WGS sequence"/>
</dbReference>
<comment type="caution">
    <text evidence="3">The sequence shown here is derived from an EMBL/GenBank/DDBJ whole genome shotgun (WGS) entry which is preliminary data.</text>
</comment>
<keyword evidence="1" id="KW-0732">Signal</keyword>
<dbReference type="RefSeq" id="WP_133473240.1">
    <property type="nucleotide sequence ID" value="NZ_SNWP01000010.1"/>
</dbReference>
<keyword evidence="4" id="KW-1185">Reference proteome</keyword>
<gene>
    <name evidence="3" type="ORF">BC659_0682</name>
</gene>
<feature type="chain" id="PRO_5020628509" evidence="1">
    <location>
        <begin position="22"/>
        <end position="249"/>
    </location>
</feature>
<dbReference type="PROSITE" id="PS51257">
    <property type="entry name" value="PROKAR_LIPOPROTEIN"/>
    <property type="match status" value="1"/>
</dbReference>
<dbReference type="AlphaFoldDB" id="A0A4R6J2V6"/>
<proteinExistence type="predicted"/>
<sequence>MKYIMLKTTCLIIAGASLILACKKDTAGSGTGTTATVPDVFKKFNTSVTISVEGNYIVLKSTGIPDHKSPYFATTHAQYEAYNGTNPNYAKNPNSIQSQSYVFKIPINPAKATSSVATSLGPMGISINGVPLFNQYAAGNAPLTNEINSFDQYNGHPQQTGQYHYHVEPLYITAQKGRNALIGFLLDGFPVYGPMENGLVLTSSQLDTYHGHFAVTADYPNGIYHYHITADAPYINGNGFYGTPGTVTQ</sequence>
<evidence type="ECO:0000313" key="4">
    <source>
        <dbReference type="Proteomes" id="UP000295741"/>
    </source>
</evidence>